<dbReference type="Pfam" id="PF13727">
    <property type="entry name" value="CoA_binding_3"/>
    <property type="match status" value="1"/>
</dbReference>
<keyword evidence="2" id="KW-0472">Membrane</keyword>
<name>A0AAU8PB12_DESK7</name>
<dbReference type="CDD" id="cd05237">
    <property type="entry name" value="UDP_invert_4-6DH_SDR_e"/>
    <property type="match status" value="1"/>
</dbReference>
<dbReference type="InterPro" id="IPR029063">
    <property type="entry name" value="SAM-dependent_MTases_sf"/>
</dbReference>
<feature type="transmembrane region" description="Helical" evidence="2">
    <location>
        <begin position="43"/>
        <end position="64"/>
    </location>
</feature>
<dbReference type="Pfam" id="PF02719">
    <property type="entry name" value="Polysacc_synt_2"/>
    <property type="match status" value="1"/>
</dbReference>
<feature type="transmembrane region" description="Helical" evidence="2">
    <location>
        <begin position="76"/>
        <end position="97"/>
    </location>
</feature>
<evidence type="ECO:0000313" key="4">
    <source>
        <dbReference type="EMBL" id="AEG15302.1"/>
    </source>
</evidence>
<proteinExistence type="inferred from homology"/>
<dbReference type="SUPFAM" id="SSF53335">
    <property type="entry name" value="S-adenosyl-L-methionine-dependent methyltransferases"/>
    <property type="match status" value="1"/>
</dbReference>
<dbReference type="EMBL" id="CP002770">
    <property type="protein sequence ID" value="AEG15302.1"/>
    <property type="molecule type" value="Genomic_DNA"/>
</dbReference>
<sequence length="620" mass="68852">MARYYWRMFIFILADAVLVNMALLLALWLRFDGNIPAQYYASYRSMALLFTLVWLISFYAFGLYARMWQYASVSDLLSIVGAVTAGVFVNISLAYFYMEGGKFPLPRTVFIIAWLLNVVLIGGFRFSWRLFLNRGIHFGRLRAGRPVLIVGAGEAGAAVARELNNQNNHHHVPVGFVDDDPAKQKMQLFGLPVLGTREDIPRLVDRYAIEEIIIAMPSVPGRVIREIVEICRPTGAKLRILPGIYELIDGKVTVSQIRNVEVEDLLGREPVKVNLEEIAGYLEDRTVLVTGAGGSIGSELCRQIAQFNPRKLILLGHGENSIFEIHRELSQGYPELELAPAIVDVRDAASINRLFGVHRPHVVFHAAAHKHVPLMEENAFEALKNNVWGTFNVARAAHDCNVRTFVLISTDKAVNPVSIMGATKRVAEMVVQEMALKSKTCFAAVRFGNVLGSRGSVVPIFKKQIASGGPVTVTHPEMTRYFMTIPEAVQLIIQAGAMARGGEIFVLDMGEPVKIVELAETMIRLSGFEPGEDIEIVFTGVRPGEKLSEELLTSAEKVNSTRHERIFIARPEPVDSAKLNHFLSVLGNAGWLSEEEAVALLQGLIPNFRKEKWNKVAQVG</sequence>
<organism evidence="4 5">
    <name type="scientific">Desulfofundulus kuznetsovii (strain DSM 6115 / VKM B-1805 / 17)</name>
    <name type="common">Desulfotomaculum kuznetsovii</name>
    <dbReference type="NCBI Taxonomy" id="760568"/>
    <lineage>
        <taxon>Bacteria</taxon>
        <taxon>Bacillati</taxon>
        <taxon>Bacillota</taxon>
        <taxon>Clostridia</taxon>
        <taxon>Eubacteriales</taxon>
        <taxon>Peptococcaceae</taxon>
        <taxon>Desulfofundulus</taxon>
    </lineage>
</organism>
<dbReference type="InterPro" id="IPR036291">
    <property type="entry name" value="NAD(P)-bd_dom_sf"/>
</dbReference>
<feature type="transmembrane region" description="Helical" evidence="2">
    <location>
        <begin position="9"/>
        <end position="31"/>
    </location>
</feature>
<dbReference type="PANTHER" id="PTHR43318:SF1">
    <property type="entry name" value="POLYSACCHARIDE BIOSYNTHESIS PROTEIN EPSC-RELATED"/>
    <property type="match status" value="1"/>
</dbReference>
<accession>A0AAU8PB12</accession>
<dbReference type="SUPFAM" id="SSF51735">
    <property type="entry name" value="NAD(P)-binding Rossmann-fold domains"/>
    <property type="match status" value="1"/>
</dbReference>
<dbReference type="PANTHER" id="PTHR43318">
    <property type="entry name" value="UDP-N-ACETYLGLUCOSAMINE 4,6-DEHYDRATASE"/>
    <property type="match status" value="1"/>
</dbReference>
<reference evidence="5" key="1">
    <citation type="submission" date="2011-05" db="EMBL/GenBank/DDBJ databases">
        <title>Complete sequence of Desulfotomaculum kuznetsovii DSM 6115.</title>
        <authorList>
            <person name="Lucas S."/>
            <person name="Han J."/>
            <person name="Lapidus A."/>
            <person name="Cheng J.-F."/>
            <person name="Goodwin L."/>
            <person name="Pitluck S."/>
            <person name="Peters L."/>
            <person name="Mikhailova N."/>
            <person name="Lu M."/>
            <person name="Saunders E."/>
            <person name="Han C."/>
            <person name="Tapia R."/>
            <person name="Land M."/>
            <person name="Hauser L."/>
            <person name="Kyrpides N."/>
            <person name="Ivanova N."/>
            <person name="Pagani I."/>
            <person name="Nazina T."/>
            <person name="Ivanova A."/>
            <person name="Parshina S."/>
            <person name="Kuever J."/>
            <person name="Muyzer G."/>
            <person name="Plugge C."/>
            <person name="Stams A."/>
            <person name="Woyke T."/>
        </authorList>
    </citation>
    <scope>NUCLEOTIDE SEQUENCE [LARGE SCALE GENOMIC DNA]</scope>
    <source>
        <strain evidence="5">DSM 6115 / VKM B-1805 / 17</strain>
    </source>
</reference>
<comment type="similarity">
    <text evidence="1">Belongs to the polysaccharide synthase family.</text>
</comment>
<dbReference type="InterPro" id="IPR003869">
    <property type="entry name" value="Polysac_CapD-like"/>
</dbReference>
<keyword evidence="2" id="KW-0812">Transmembrane</keyword>
<dbReference type="InterPro" id="IPR051203">
    <property type="entry name" value="Polysaccharide_Synthase-Rel"/>
</dbReference>
<evidence type="ECO:0000256" key="2">
    <source>
        <dbReference type="SAM" id="Phobius"/>
    </source>
</evidence>
<protein>
    <submittedName>
        <fullName evidence="4">Polysaccharide biosynthesis protein CapD</fullName>
    </submittedName>
</protein>
<evidence type="ECO:0000313" key="5">
    <source>
        <dbReference type="Proteomes" id="UP000009229"/>
    </source>
</evidence>
<gene>
    <name evidence="4" type="ordered locus">Desku_1733</name>
</gene>
<dbReference type="Proteomes" id="UP000009229">
    <property type="component" value="Chromosome"/>
</dbReference>
<feature type="transmembrane region" description="Helical" evidence="2">
    <location>
        <begin position="109"/>
        <end position="132"/>
    </location>
</feature>
<evidence type="ECO:0000256" key="1">
    <source>
        <dbReference type="ARBA" id="ARBA00007430"/>
    </source>
</evidence>
<keyword evidence="5" id="KW-1185">Reference proteome</keyword>
<dbReference type="Gene3D" id="3.40.50.720">
    <property type="entry name" value="NAD(P)-binding Rossmann-like Domain"/>
    <property type="match status" value="2"/>
</dbReference>
<feature type="domain" description="Polysaccharide biosynthesis protein CapD-like" evidence="3">
    <location>
        <begin position="287"/>
        <end position="570"/>
    </location>
</feature>
<keyword evidence="2" id="KW-1133">Transmembrane helix</keyword>
<dbReference type="KEGG" id="dku:Desku_1733"/>
<dbReference type="AlphaFoldDB" id="A0AAU8PB12"/>
<evidence type="ECO:0000259" key="3">
    <source>
        <dbReference type="Pfam" id="PF02719"/>
    </source>
</evidence>